<sequence>MAKNAGEVLAVEDGDEEDDGEEEEEIRNLIRIWTQSDPYKPWSSYNLGIVQSQYSNSQAESHFNFVDMEKHMKNLENSSGITP</sequence>
<dbReference type="EMBL" id="VIEB01000532">
    <property type="protein sequence ID" value="TQD87578.1"/>
    <property type="molecule type" value="Genomic_DNA"/>
</dbReference>
<comment type="caution">
    <text evidence="2">The sequence shown here is derived from an EMBL/GenBank/DDBJ whole genome shotgun (WGS) entry which is preliminary data.</text>
</comment>
<evidence type="ECO:0000313" key="3">
    <source>
        <dbReference type="Proteomes" id="UP000315295"/>
    </source>
</evidence>
<evidence type="ECO:0000256" key="1">
    <source>
        <dbReference type="SAM" id="MobiDB-lite"/>
    </source>
</evidence>
<accession>A0A540LMD8</accession>
<proteinExistence type="predicted"/>
<feature type="compositionally biased region" description="Acidic residues" evidence="1">
    <location>
        <begin position="10"/>
        <end position="23"/>
    </location>
</feature>
<dbReference type="Proteomes" id="UP000315295">
    <property type="component" value="Unassembled WGS sequence"/>
</dbReference>
<evidence type="ECO:0000313" key="2">
    <source>
        <dbReference type="EMBL" id="TQD87578.1"/>
    </source>
</evidence>
<protein>
    <submittedName>
        <fullName evidence="2">Uncharacterized protein</fullName>
    </submittedName>
</protein>
<organism evidence="2 3">
    <name type="scientific">Malus baccata</name>
    <name type="common">Siberian crab apple</name>
    <name type="synonym">Pyrus baccata</name>
    <dbReference type="NCBI Taxonomy" id="106549"/>
    <lineage>
        <taxon>Eukaryota</taxon>
        <taxon>Viridiplantae</taxon>
        <taxon>Streptophyta</taxon>
        <taxon>Embryophyta</taxon>
        <taxon>Tracheophyta</taxon>
        <taxon>Spermatophyta</taxon>
        <taxon>Magnoliopsida</taxon>
        <taxon>eudicotyledons</taxon>
        <taxon>Gunneridae</taxon>
        <taxon>Pentapetalae</taxon>
        <taxon>rosids</taxon>
        <taxon>fabids</taxon>
        <taxon>Rosales</taxon>
        <taxon>Rosaceae</taxon>
        <taxon>Amygdaloideae</taxon>
        <taxon>Maleae</taxon>
        <taxon>Malus</taxon>
    </lineage>
</organism>
<dbReference type="AlphaFoldDB" id="A0A540LMD8"/>
<gene>
    <name evidence="2" type="ORF">C1H46_026877</name>
</gene>
<keyword evidence="3" id="KW-1185">Reference proteome</keyword>
<feature type="region of interest" description="Disordered" evidence="1">
    <location>
        <begin position="1"/>
        <end position="23"/>
    </location>
</feature>
<reference evidence="2 3" key="1">
    <citation type="journal article" date="2019" name="G3 (Bethesda)">
        <title>Sequencing of a Wild Apple (Malus baccata) Genome Unravels the Differences Between Cultivated and Wild Apple Species Regarding Disease Resistance and Cold Tolerance.</title>
        <authorList>
            <person name="Chen X."/>
        </authorList>
    </citation>
    <scope>NUCLEOTIDE SEQUENCE [LARGE SCALE GENOMIC DNA]</scope>
    <source>
        <strain evidence="3">cv. Shandingzi</strain>
        <tissue evidence="2">Leaves</tissue>
    </source>
</reference>
<name>A0A540LMD8_MALBA</name>